<gene>
    <name evidence="1" type="ORF">MML48_5g00019318</name>
</gene>
<organism evidence="1 2">
    <name type="scientific">Holotrichia oblita</name>
    <name type="common">Chafer beetle</name>
    <dbReference type="NCBI Taxonomy" id="644536"/>
    <lineage>
        <taxon>Eukaryota</taxon>
        <taxon>Metazoa</taxon>
        <taxon>Ecdysozoa</taxon>
        <taxon>Arthropoda</taxon>
        <taxon>Hexapoda</taxon>
        <taxon>Insecta</taxon>
        <taxon>Pterygota</taxon>
        <taxon>Neoptera</taxon>
        <taxon>Endopterygota</taxon>
        <taxon>Coleoptera</taxon>
        <taxon>Polyphaga</taxon>
        <taxon>Scarabaeiformia</taxon>
        <taxon>Scarabaeidae</taxon>
        <taxon>Melolonthinae</taxon>
        <taxon>Holotrichia</taxon>
    </lineage>
</organism>
<keyword evidence="2" id="KW-1185">Reference proteome</keyword>
<name>A0ACB9T5L9_HOLOL</name>
<dbReference type="Proteomes" id="UP001056778">
    <property type="component" value="Chromosome 5"/>
</dbReference>
<comment type="caution">
    <text evidence="1">The sequence shown here is derived from an EMBL/GenBank/DDBJ whole genome shotgun (WGS) entry which is preliminary data.</text>
</comment>
<proteinExistence type="predicted"/>
<protein>
    <submittedName>
        <fullName evidence="1">UDP-glucosyltransferase</fullName>
    </submittedName>
</protein>
<accession>A0ACB9T5L9</accession>
<dbReference type="EMBL" id="CM043019">
    <property type="protein sequence ID" value="KAI4462081.1"/>
    <property type="molecule type" value="Genomic_DNA"/>
</dbReference>
<evidence type="ECO:0000313" key="1">
    <source>
        <dbReference type="EMBL" id="KAI4462081.1"/>
    </source>
</evidence>
<evidence type="ECO:0000313" key="2">
    <source>
        <dbReference type="Proteomes" id="UP001056778"/>
    </source>
</evidence>
<sequence>MRCTSVVLFILSCSCLATGLKILCIFPVVSYSHYTSGYILAKDLANRGHEVTFISPFQSEESVKNLRNFTLIGLQEKWEAIKNEVVLFRMNKIPILLTILQMGNSGLQMVERTLAHEVIQTLLKSNEKFDAVILEQFVNDGLTSIAYHFEAVPILFSTAPAGTWTNHLIGNPDIPSYIPQIYLPSPIRKDFYQRTKNFLVFIFQKLYDHLYFYPKQNQIVHKYFPKHPHIYDLIHNVSLILFNSNTAYSGSAPLLPNMIEIGGFHVQPPKKLPDDLQKILDNSKDGVIYFSLGTLLNSKDLSPTLRNDILKSFSKLKQTILWKYEDDLPEASNNVIIRKWFPQSDLLAHPNVKLFITHGGLLSTIESLYRGVPIIGIPVYGDQKLNIGNAVNRGYGVTIDYRELSGETLSDALKEVLENPKYSETAKYGSRILKDQLTKPLDRAEYWIDYVVRHKGARQFRAASLDLTWYQHISLDVVLFLTAVTIVMFVIFYKIIKWWIGRCRRTKKQKTN</sequence>
<reference evidence="1" key="1">
    <citation type="submission" date="2022-04" db="EMBL/GenBank/DDBJ databases">
        <title>Chromosome-scale genome assembly of Holotrichia oblita Faldermann.</title>
        <authorList>
            <person name="Rongchong L."/>
        </authorList>
    </citation>
    <scope>NUCLEOTIDE SEQUENCE</scope>
    <source>
        <strain evidence="1">81SQS9</strain>
    </source>
</reference>